<evidence type="ECO:0000313" key="1">
    <source>
        <dbReference type="Proteomes" id="UP000095287"/>
    </source>
</evidence>
<sequence>MAPSGNKPQVSVQFHWVETRIRDVSSESTDDDGRGGLSFYTESIVTPLFKKVYFRSIYLHYCGQIVYDFLEDQIDNSPFLAQINLFSNNWPKSTSDLLASFCLKGRPGKRVSVFLYREKEDPIDSDYIQLLLDLWKTNGNLHFELYFTGRIVAFQSFFKHETEKSVVIFSNCARRMECFTCECDQFKKCLLKERYPQYHNF</sequence>
<reference evidence="2" key="1">
    <citation type="submission" date="2016-11" db="UniProtKB">
        <authorList>
            <consortium name="WormBaseParasite"/>
        </authorList>
    </citation>
    <scope>IDENTIFICATION</scope>
</reference>
<proteinExistence type="predicted"/>
<keyword evidence="1" id="KW-1185">Reference proteome</keyword>
<protein>
    <submittedName>
        <fullName evidence="2">F-box domain-containing protein</fullName>
    </submittedName>
</protein>
<dbReference type="WBParaSite" id="L893_g15922.t1">
    <property type="protein sequence ID" value="L893_g15922.t1"/>
    <property type="gene ID" value="L893_g15922"/>
</dbReference>
<name>A0A1I7YFW9_9BILA</name>
<evidence type="ECO:0000313" key="2">
    <source>
        <dbReference type="WBParaSite" id="L893_g15922.t1"/>
    </source>
</evidence>
<organism evidence="1 2">
    <name type="scientific">Steinernema glaseri</name>
    <dbReference type="NCBI Taxonomy" id="37863"/>
    <lineage>
        <taxon>Eukaryota</taxon>
        <taxon>Metazoa</taxon>
        <taxon>Ecdysozoa</taxon>
        <taxon>Nematoda</taxon>
        <taxon>Chromadorea</taxon>
        <taxon>Rhabditida</taxon>
        <taxon>Tylenchina</taxon>
        <taxon>Panagrolaimomorpha</taxon>
        <taxon>Strongyloidoidea</taxon>
        <taxon>Steinernematidae</taxon>
        <taxon>Steinernema</taxon>
    </lineage>
</organism>
<accession>A0A1I7YFW9</accession>
<dbReference type="AlphaFoldDB" id="A0A1I7YFW9"/>
<dbReference type="Proteomes" id="UP000095287">
    <property type="component" value="Unplaced"/>
</dbReference>